<accession>F2CZP7</accession>
<dbReference type="EMBL" id="AK357103">
    <property type="protein sequence ID" value="BAJ88318.1"/>
    <property type="molecule type" value="mRNA"/>
</dbReference>
<dbReference type="AlphaFoldDB" id="F2CZP7"/>
<reference evidence="1" key="1">
    <citation type="journal article" date="2011" name="Plant Physiol.">
        <title>Comprehensive sequence analysis of 24,783 barley full-length cDNAs derived from 12 clone libraries.</title>
        <authorList>
            <person name="Matsumoto T."/>
            <person name="Tanaka T."/>
            <person name="Sakai H."/>
            <person name="Amano N."/>
            <person name="Kanamori H."/>
            <person name="Kurita K."/>
            <person name="Kikuta A."/>
            <person name="Kamiya K."/>
            <person name="Yamamoto M."/>
            <person name="Ikawa H."/>
            <person name="Fujii N."/>
            <person name="Hori K."/>
            <person name="Itoh T."/>
            <person name="Sato K."/>
        </authorList>
    </citation>
    <scope>NUCLEOTIDE SEQUENCE</scope>
    <source>
        <tissue evidence="1">Leaf</tissue>
    </source>
</reference>
<protein>
    <submittedName>
        <fullName evidence="1">Predicted protein</fullName>
    </submittedName>
</protein>
<proteinExistence type="evidence at transcript level"/>
<name>F2CZP7_HORVV</name>
<sequence length="70" mass="7663">MSCSFDDPNESAVVLNSRQEGVEEFPLEPDDLILRSQQSRGRSPGGCQIQVPRGFCAGTAELEDSTVHIR</sequence>
<organism evidence="1">
    <name type="scientific">Hordeum vulgare subsp. vulgare</name>
    <name type="common">Domesticated barley</name>
    <dbReference type="NCBI Taxonomy" id="112509"/>
    <lineage>
        <taxon>Eukaryota</taxon>
        <taxon>Viridiplantae</taxon>
        <taxon>Streptophyta</taxon>
        <taxon>Embryophyta</taxon>
        <taxon>Tracheophyta</taxon>
        <taxon>Spermatophyta</taxon>
        <taxon>Magnoliopsida</taxon>
        <taxon>Liliopsida</taxon>
        <taxon>Poales</taxon>
        <taxon>Poaceae</taxon>
        <taxon>BOP clade</taxon>
        <taxon>Pooideae</taxon>
        <taxon>Triticodae</taxon>
        <taxon>Triticeae</taxon>
        <taxon>Hordeinae</taxon>
        <taxon>Hordeum</taxon>
    </lineage>
</organism>
<evidence type="ECO:0000313" key="1">
    <source>
        <dbReference type="EMBL" id="BAJ88318.1"/>
    </source>
</evidence>